<proteinExistence type="predicted"/>
<dbReference type="PANTHER" id="PTHR24189:SF69">
    <property type="entry name" value="MYOTROPHIN"/>
    <property type="match status" value="1"/>
</dbReference>
<evidence type="ECO:0000313" key="4">
    <source>
        <dbReference type="EMBL" id="ESO86950.1"/>
    </source>
</evidence>
<dbReference type="GO" id="GO:0005737">
    <property type="term" value="C:cytoplasm"/>
    <property type="evidence" value="ECO:0007669"/>
    <property type="project" value="TreeGrafter"/>
</dbReference>
<dbReference type="KEGG" id="lgi:LOTGIDRAFT_128209"/>
<dbReference type="Proteomes" id="UP000030746">
    <property type="component" value="Unassembled WGS sequence"/>
</dbReference>
<organism evidence="4 5">
    <name type="scientific">Lottia gigantea</name>
    <name type="common">Giant owl limpet</name>
    <dbReference type="NCBI Taxonomy" id="225164"/>
    <lineage>
        <taxon>Eukaryota</taxon>
        <taxon>Metazoa</taxon>
        <taxon>Spiralia</taxon>
        <taxon>Lophotrochozoa</taxon>
        <taxon>Mollusca</taxon>
        <taxon>Gastropoda</taxon>
        <taxon>Patellogastropoda</taxon>
        <taxon>Lottioidea</taxon>
        <taxon>Lottiidae</taxon>
        <taxon>Lottia</taxon>
    </lineage>
</organism>
<protein>
    <submittedName>
        <fullName evidence="4">Uncharacterized protein</fullName>
    </submittedName>
</protein>
<dbReference type="PROSITE" id="PS50088">
    <property type="entry name" value="ANK_REPEAT"/>
    <property type="match status" value="2"/>
</dbReference>
<dbReference type="InterPro" id="IPR036770">
    <property type="entry name" value="Ankyrin_rpt-contain_sf"/>
</dbReference>
<dbReference type="GO" id="GO:0005634">
    <property type="term" value="C:nucleus"/>
    <property type="evidence" value="ECO:0007669"/>
    <property type="project" value="TreeGrafter"/>
</dbReference>
<dbReference type="GO" id="GO:2000812">
    <property type="term" value="P:regulation of barbed-end actin filament capping"/>
    <property type="evidence" value="ECO:0007669"/>
    <property type="project" value="TreeGrafter"/>
</dbReference>
<evidence type="ECO:0000256" key="2">
    <source>
        <dbReference type="ARBA" id="ARBA00023043"/>
    </source>
</evidence>
<dbReference type="PANTHER" id="PTHR24189">
    <property type="entry name" value="MYOTROPHIN"/>
    <property type="match status" value="1"/>
</dbReference>
<dbReference type="HOGENOM" id="CLU_000134_45_7_1"/>
<name>V3ZWH9_LOTGI</name>
<reference evidence="4 5" key="1">
    <citation type="journal article" date="2013" name="Nature">
        <title>Insights into bilaterian evolution from three spiralian genomes.</title>
        <authorList>
            <person name="Simakov O."/>
            <person name="Marletaz F."/>
            <person name="Cho S.J."/>
            <person name="Edsinger-Gonzales E."/>
            <person name="Havlak P."/>
            <person name="Hellsten U."/>
            <person name="Kuo D.H."/>
            <person name="Larsson T."/>
            <person name="Lv J."/>
            <person name="Arendt D."/>
            <person name="Savage R."/>
            <person name="Osoegawa K."/>
            <person name="de Jong P."/>
            <person name="Grimwood J."/>
            <person name="Chapman J.A."/>
            <person name="Shapiro H."/>
            <person name="Aerts A."/>
            <person name="Otillar R.P."/>
            <person name="Terry A.Y."/>
            <person name="Boore J.L."/>
            <person name="Grigoriev I.V."/>
            <person name="Lindberg D.R."/>
            <person name="Seaver E.C."/>
            <person name="Weisblat D.A."/>
            <person name="Putnam N.H."/>
            <person name="Rokhsar D.S."/>
        </authorList>
    </citation>
    <scope>NUCLEOTIDE SEQUENCE [LARGE SCALE GENOMIC DNA]</scope>
</reference>
<accession>V3ZWH9</accession>
<dbReference type="PRINTS" id="PR01415">
    <property type="entry name" value="ANKYRIN"/>
</dbReference>
<dbReference type="SUPFAM" id="SSF48403">
    <property type="entry name" value="Ankyrin repeat"/>
    <property type="match status" value="1"/>
</dbReference>
<dbReference type="CTD" id="20232807"/>
<dbReference type="InterPro" id="IPR002110">
    <property type="entry name" value="Ankyrin_rpt"/>
</dbReference>
<dbReference type="EMBL" id="KB202954">
    <property type="protein sequence ID" value="ESO86950.1"/>
    <property type="molecule type" value="Genomic_DNA"/>
</dbReference>
<dbReference type="SMART" id="SM00248">
    <property type="entry name" value="ANK"/>
    <property type="match status" value="2"/>
</dbReference>
<dbReference type="OrthoDB" id="5946465at2759"/>
<dbReference type="Pfam" id="PF12796">
    <property type="entry name" value="Ank_2"/>
    <property type="match status" value="1"/>
</dbReference>
<evidence type="ECO:0000313" key="5">
    <source>
        <dbReference type="Proteomes" id="UP000030746"/>
    </source>
</evidence>
<dbReference type="OMA" id="TALIDCT"/>
<keyword evidence="1" id="KW-0677">Repeat</keyword>
<evidence type="ECO:0000256" key="3">
    <source>
        <dbReference type="PROSITE-ProRule" id="PRU00023"/>
    </source>
</evidence>
<dbReference type="InterPro" id="IPR050745">
    <property type="entry name" value="Multifunctional_regulatory"/>
</dbReference>
<dbReference type="AlphaFoldDB" id="V3ZWH9"/>
<gene>
    <name evidence="4" type="ORF">LOTGIDRAFT_128209</name>
</gene>
<dbReference type="RefSeq" id="XP_009062347.1">
    <property type="nucleotide sequence ID" value="XM_009064099.1"/>
</dbReference>
<feature type="repeat" description="ANK" evidence="3">
    <location>
        <begin position="65"/>
        <end position="97"/>
    </location>
</feature>
<dbReference type="GeneID" id="20232807"/>
<dbReference type="PROSITE" id="PS50297">
    <property type="entry name" value="ANK_REP_REGION"/>
    <property type="match status" value="2"/>
</dbReference>
<keyword evidence="5" id="KW-1185">Reference proteome</keyword>
<sequence>MESVVWSVKNGDLPEVKTALEEQKGLQNETISGRKLIHFAADYGQPEMIEFLVHKGADVNALDSHGITPLCAAVFEGHVKCVKILLEKGADKNGKAPDGTPYIECAETDEIKNLLK</sequence>
<evidence type="ECO:0000256" key="1">
    <source>
        <dbReference type="ARBA" id="ARBA00022737"/>
    </source>
</evidence>
<feature type="repeat" description="ANK" evidence="3">
    <location>
        <begin position="32"/>
        <end position="64"/>
    </location>
</feature>
<keyword evidence="2 3" id="KW-0040">ANK repeat</keyword>
<dbReference type="Gene3D" id="1.25.40.20">
    <property type="entry name" value="Ankyrin repeat-containing domain"/>
    <property type="match status" value="1"/>
</dbReference>
<dbReference type="STRING" id="225164.V3ZWH9"/>